<accession>A0A1C5A9L1</accession>
<evidence type="ECO:0000259" key="1">
    <source>
        <dbReference type="Pfam" id="PF24071"/>
    </source>
</evidence>
<dbReference type="RefSeq" id="WP_074476817.1">
    <property type="nucleotide sequence ID" value="NZ_FMCT01000012.1"/>
</dbReference>
<evidence type="ECO:0000313" key="2">
    <source>
        <dbReference type="EMBL" id="SCF41885.1"/>
    </source>
</evidence>
<dbReference type="Proteomes" id="UP000183585">
    <property type="component" value="Unassembled WGS sequence"/>
</dbReference>
<name>A0A1C5A9L1_9ACTN</name>
<organism evidence="2 3">
    <name type="scientific">Micromonospora carbonacea</name>
    <dbReference type="NCBI Taxonomy" id="47853"/>
    <lineage>
        <taxon>Bacteria</taxon>
        <taxon>Bacillati</taxon>
        <taxon>Actinomycetota</taxon>
        <taxon>Actinomycetes</taxon>
        <taxon>Micromonosporales</taxon>
        <taxon>Micromonosporaceae</taxon>
        <taxon>Micromonospora</taxon>
    </lineage>
</organism>
<sequence>MPCPTTCTQPTPAQAHCSVCHHTFGGVTGFDSHRRDGTCLDPATLGFVQRDGVWRAPMSDDARERFARLNTHTED</sequence>
<dbReference type="EMBL" id="FMCT01000012">
    <property type="protein sequence ID" value="SCF41885.1"/>
    <property type="molecule type" value="Genomic_DNA"/>
</dbReference>
<reference evidence="3" key="1">
    <citation type="submission" date="2016-06" db="EMBL/GenBank/DDBJ databases">
        <authorList>
            <person name="Varghese N."/>
            <person name="Submissions Spin"/>
        </authorList>
    </citation>
    <scope>NUCLEOTIDE SEQUENCE [LARGE SCALE GENOMIC DNA]</scope>
    <source>
        <strain evidence="3">DSM 43168</strain>
    </source>
</reference>
<dbReference type="InterPro" id="IPR058158">
    <property type="entry name" value="Phage_zn-bd_3"/>
</dbReference>
<gene>
    <name evidence="2" type="ORF">GA0070563_11211</name>
</gene>
<proteinExistence type="predicted"/>
<keyword evidence="3" id="KW-1185">Reference proteome</keyword>
<protein>
    <recommendedName>
        <fullName evidence="1">Phage FDXHR zinc binding domain-containing protein</fullName>
    </recommendedName>
</protein>
<feature type="domain" description="Phage FDXHR zinc binding" evidence="1">
    <location>
        <begin position="13"/>
        <end position="44"/>
    </location>
</feature>
<dbReference type="AlphaFoldDB" id="A0A1C5A9L1"/>
<evidence type="ECO:0000313" key="3">
    <source>
        <dbReference type="Proteomes" id="UP000183585"/>
    </source>
</evidence>
<dbReference type="Pfam" id="PF24071">
    <property type="entry name" value="Phage_zn_bind_3"/>
    <property type="match status" value="1"/>
</dbReference>